<dbReference type="InterPro" id="IPR047640">
    <property type="entry name" value="RpiR-like"/>
</dbReference>
<dbReference type="Gene3D" id="1.10.10.10">
    <property type="entry name" value="Winged helix-like DNA-binding domain superfamily/Winged helix DNA-binding domain"/>
    <property type="match status" value="1"/>
</dbReference>
<dbReference type="PROSITE" id="PS51464">
    <property type="entry name" value="SIS"/>
    <property type="match status" value="1"/>
</dbReference>
<dbReference type="CDD" id="cd05013">
    <property type="entry name" value="SIS_RpiR"/>
    <property type="match status" value="1"/>
</dbReference>
<protein>
    <recommendedName>
        <fullName evidence="8">Phosphosugar-binding transcriptional regulator</fullName>
    </recommendedName>
</protein>
<dbReference type="GO" id="GO:0003700">
    <property type="term" value="F:DNA-binding transcription factor activity"/>
    <property type="evidence" value="ECO:0007669"/>
    <property type="project" value="InterPro"/>
</dbReference>
<evidence type="ECO:0000259" key="5">
    <source>
        <dbReference type="PROSITE" id="PS51464"/>
    </source>
</evidence>
<dbReference type="PROSITE" id="PS51071">
    <property type="entry name" value="HTH_RPIR"/>
    <property type="match status" value="1"/>
</dbReference>
<evidence type="ECO:0000256" key="2">
    <source>
        <dbReference type="ARBA" id="ARBA00023125"/>
    </source>
</evidence>
<proteinExistence type="predicted"/>
<dbReference type="InterPro" id="IPR000281">
    <property type="entry name" value="HTH_RpiR"/>
</dbReference>
<reference evidence="7" key="1">
    <citation type="submission" date="2017-05" db="EMBL/GenBank/DDBJ databases">
        <title>The Genome Sequence of EEnterococcus faecalis 9F2_4866.</title>
        <authorList>
            <consortium name="The Broad Institute Genomics Platform"/>
            <consortium name="The Broad Institute Genomic Center for Infectious Diseases"/>
            <person name="Earl A."/>
            <person name="Manson A."/>
            <person name="Schwartman J."/>
            <person name="Gilmore M."/>
            <person name="Abouelleil A."/>
            <person name="Cao P."/>
            <person name="Chapman S."/>
            <person name="Cusick C."/>
            <person name="Shea T."/>
            <person name="Young S."/>
            <person name="Neafsey D."/>
            <person name="Nusbaum C."/>
            <person name="Birren B."/>
        </authorList>
    </citation>
    <scope>NUCLEOTIDE SEQUENCE [LARGE SCALE GENOMIC DNA]</scope>
    <source>
        <strain evidence="7">7F3_DIV0205</strain>
    </source>
</reference>
<keyword evidence="1" id="KW-0805">Transcription regulation</keyword>
<name>A0AAQ3WA81_9ENTE</name>
<dbReference type="Pfam" id="PF01418">
    <property type="entry name" value="HTH_6"/>
    <property type="match status" value="1"/>
</dbReference>
<dbReference type="RefSeq" id="WP_086314530.1">
    <property type="nucleotide sequence ID" value="NZ_CP147244.1"/>
</dbReference>
<sequence>MNDIYKVIHSNYKKLSEAEQEVIDFILKFENIETLKLKDIKDELYVSNATVIRACKKLNYATFNELKNAFTLSRKEKQSGHSAEVDFFQIVKGIKKDLLTTLKLVDEENIEQICDCLIQARRIFCVGTGSSSQVAAEFNHNLNVLDLWTSDCSDVFSTERIPNISTEQDVVIVFSLSGEVESVNEILVKVKSRGTIIIAVTNMSSNELKSISNHSLLMYSSPRDRAKLRSGLMLHVMGALIYEKLMMKMSTLV</sequence>
<dbReference type="Gene3D" id="3.40.50.10490">
    <property type="entry name" value="Glucose-6-phosphate isomerase like protein, domain 1"/>
    <property type="match status" value="1"/>
</dbReference>
<evidence type="ECO:0000313" key="7">
    <source>
        <dbReference type="Proteomes" id="UP000194948"/>
    </source>
</evidence>
<dbReference type="GO" id="GO:1901135">
    <property type="term" value="P:carbohydrate derivative metabolic process"/>
    <property type="evidence" value="ECO:0007669"/>
    <property type="project" value="InterPro"/>
</dbReference>
<dbReference type="GO" id="GO:0003677">
    <property type="term" value="F:DNA binding"/>
    <property type="evidence" value="ECO:0007669"/>
    <property type="project" value="UniProtKB-KW"/>
</dbReference>
<dbReference type="AlphaFoldDB" id="A0AAQ3WA81"/>
<gene>
    <name evidence="6" type="ORF">A5821_002108</name>
</gene>
<dbReference type="Proteomes" id="UP000194948">
    <property type="component" value="Chromosome"/>
</dbReference>
<dbReference type="Pfam" id="PF01380">
    <property type="entry name" value="SIS"/>
    <property type="match status" value="1"/>
</dbReference>
<evidence type="ECO:0008006" key="8">
    <source>
        <dbReference type="Google" id="ProtNLM"/>
    </source>
</evidence>
<dbReference type="InterPro" id="IPR046348">
    <property type="entry name" value="SIS_dom_sf"/>
</dbReference>
<keyword evidence="2" id="KW-0238">DNA-binding</keyword>
<keyword evidence="7" id="KW-1185">Reference proteome</keyword>
<evidence type="ECO:0000259" key="4">
    <source>
        <dbReference type="PROSITE" id="PS51071"/>
    </source>
</evidence>
<organism evidence="6 7">
    <name type="scientific">Candidatus Enterococcus palustris</name>
    <dbReference type="NCBI Taxonomy" id="1834189"/>
    <lineage>
        <taxon>Bacteria</taxon>
        <taxon>Bacillati</taxon>
        <taxon>Bacillota</taxon>
        <taxon>Bacilli</taxon>
        <taxon>Lactobacillales</taxon>
        <taxon>Enterococcaceae</taxon>
        <taxon>Enterococcus</taxon>
    </lineage>
</organism>
<dbReference type="InterPro" id="IPR035472">
    <property type="entry name" value="RpiR-like_SIS"/>
</dbReference>
<dbReference type="GO" id="GO:0097367">
    <property type="term" value="F:carbohydrate derivative binding"/>
    <property type="evidence" value="ECO:0007669"/>
    <property type="project" value="InterPro"/>
</dbReference>
<dbReference type="PANTHER" id="PTHR30514">
    <property type="entry name" value="GLUCOKINASE"/>
    <property type="match status" value="1"/>
</dbReference>
<reference evidence="6 7" key="2">
    <citation type="submission" date="2024-03" db="EMBL/GenBank/DDBJ databases">
        <title>The Genome Sequence of Enterococcus sp. DIV0205d.</title>
        <authorList>
            <consortium name="The Broad Institute Genomics Platform"/>
            <consortium name="The Broad Institute Microbial Omics Core"/>
            <consortium name="The Broad Institute Genomic Center for Infectious Diseases"/>
            <person name="Earl A."/>
            <person name="Manson A."/>
            <person name="Gilmore M."/>
            <person name="Schwartman J."/>
            <person name="Shea T."/>
            <person name="Abouelleil A."/>
            <person name="Cao P."/>
            <person name="Chapman S."/>
            <person name="Cusick C."/>
            <person name="Young S."/>
            <person name="Neafsey D."/>
            <person name="Nusbaum C."/>
            <person name="Birren B."/>
        </authorList>
    </citation>
    <scope>NUCLEOTIDE SEQUENCE [LARGE SCALE GENOMIC DNA]</scope>
    <source>
        <strain evidence="6 7">7F3_DIV0205</strain>
    </source>
</reference>
<evidence type="ECO:0000256" key="3">
    <source>
        <dbReference type="ARBA" id="ARBA00023163"/>
    </source>
</evidence>
<dbReference type="InterPro" id="IPR036388">
    <property type="entry name" value="WH-like_DNA-bd_sf"/>
</dbReference>
<dbReference type="SUPFAM" id="SSF46689">
    <property type="entry name" value="Homeodomain-like"/>
    <property type="match status" value="1"/>
</dbReference>
<dbReference type="PANTHER" id="PTHR30514:SF21">
    <property type="entry name" value="RPIR-FAMILY TRANSCRIPTIONAL REGULATOR"/>
    <property type="match status" value="1"/>
</dbReference>
<dbReference type="SUPFAM" id="SSF53697">
    <property type="entry name" value="SIS domain"/>
    <property type="match status" value="1"/>
</dbReference>
<evidence type="ECO:0000313" key="6">
    <source>
        <dbReference type="EMBL" id="WYK00982.1"/>
    </source>
</evidence>
<feature type="domain" description="HTH rpiR-type" evidence="4">
    <location>
        <begin position="2"/>
        <end position="77"/>
    </location>
</feature>
<dbReference type="EMBL" id="CP147244">
    <property type="protein sequence ID" value="WYK00982.1"/>
    <property type="molecule type" value="Genomic_DNA"/>
</dbReference>
<keyword evidence="3" id="KW-0804">Transcription</keyword>
<feature type="domain" description="SIS" evidence="5">
    <location>
        <begin position="113"/>
        <end position="251"/>
    </location>
</feature>
<evidence type="ECO:0000256" key="1">
    <source>
        <dbReference type="ARBA" id="ARBA00023015"/>
    </source>
</evidence>
<accession>A0AAQ3WA81</accession>
<dbReference type="InterPro" id="IPR001347">
    <property type="entry name" value="SIS_dom"/>
</dbReference>
<dbReference type="InterPro" id="IPR009057">
    <property type="entry name" value="Homeodomain-like_sf"/>
</dbReference>